<dbReference type="Pfam" id="PF01535">
    <property type="entry name" value="PPR"/>
    <property type="match status" value="3"/>
</dbReference>
<dbReference type="InterPro" id="IPR046848">
    <property type="entry name" value="E_motif"/>
</dbReference>
<evidence type="ECO:0000256" key="4">
    <source>
        <dbReference type="SAM" id="Phobius"/>
    </source>
</evidence>
<dbReference type="PANTHER" id="PTHR47926">
    <property type="entry name" value="PENTATRICOPEPTIDE REPEAT-CONTAINING PROTEIN"/>
    <property type="match status" value="1"/>
</dbReference>
<feature type="compositionally biased region" description="Basic and acidic residues" evidence="3">
    <location>
        <begin position="56"/>
        <end position="68"/>
    </location>
</feature>
<evidence type="ECO:0000256" key="1">
    <source>
        <dbReference type="ARBA" id="ARBA00022737"/>
    </source>
</evidence>
<dbReference type="InterPro" id="IPR002885">
    <property type="entry name" value="PPR_rpt"/>
</dbReference>
<name>A0AAV6N8E1_9ROSI</name>
<comment type="caution">
    <text evidence="5">The sequence shown here is derived from an EMBL/GenBank/DDBJ whole genome shotgun (WGS) entry which is preliminary data.</text>
</comment>
<protein>
    <submittedName>
        <fullName evidence="5">Pentatricopeptide repeat-containing protein</fullName>
    </submittedName>
</protein>
<evidence type="ECO:0000256" key="2">
    <source>
        <dbReference type="PROSITE-ProRule" id="PRU00708"/>
    </source>
</evidence>
<keyword evidence="4" id="KW-0472">Membrane</keyword>
<reference evidence="5 6" key="1">
    <citation type="journal article" date="2021" name="Hortic Res">
        <title>The domestication of Cucurbita argyrosperma as revealed by the genome of its wild relative.</title>
        <authorList>
            <person name="Barrera-Redondo J."/>
            <person name="Sanchez-de la Vega G."/>
            <person name="Aguirre-Liguori J.A."/>
            <person name="Castellanos-Morales G."/>
            <person name="Gutierrez-Guerrero Y.T."/>
            <person name="Aguirre-Dugua X."/>
            <person name="Aguirre-Planter E."/>
            <person name="Tenaillon M.I."/>
            <person name="Lira-Saade R."/>
            <person name="Eguiarte L.E."/>
        </authorList>
    </citation>
    <scope>NUCLEOTIDE SEQUENCE [LARGE SCALE GENOMIC DNA]</scope>
    <source>
        <strain evidence="5">JBR-2021</strain>
    </source>
</reference>
<dbReference type="Pfam" id="PF13041">
    <property type="entry name" value="PPR_2"/>
    <property type="match status" value="2"/>
</dbReference>
<dbReference type="FunFam" id="1.25.40.10:FF:000996">
    <property type="entry name" value="Small kernel1"/>
    <property type="match status" value="1"/>
</dbReference>
<dbReference type="Proteomes" id="UP000685013">
    <property type="component" value="Chromosome 8"/>
</dbReference>
<dbReference type="PANTHER" id="PTHR47926:SF347">
    <property type="entry name" value="PENTATRICOPEPTIDE REPEAT-CONTAINING PROTEIN"/>
    <property type="match status" value="1"/>
</dbReference>
<dbReference type="GO" id="GO:0003723">
    <property type="term" value="F:RNA binding"/>
    <property type="evidence" value="ECO:0007669"/>
    <property type="project" value="InterPro"/>
</dbReference>
<keyword evidence="1" id="KW-0677">Repeat</keyword>
<keyword evidence="6" id="KW-1185">Reference proteome</keyword>
<proteinExistence type="predicted"/>
<organism evidence="5 6">
    <name type="scientific">Cucurbita argyrosperma subsp. sororia</name>
    <dbReference type="NCBI Taxonomy" id="37648"/>
    <lineage>
        <taxon>Eukaryota</taxon>
        <taxon>Viridiplantae</taxon>
        <taxon>Streptophyta</taxon>
        <taxon>Embryophyta</taxon>
        <taxon>Tracheophyta</taxon>
        <taxon>Spermatophyta</taxon>
        <taxon>Magnoliopsida</taxon>
        <taxon>eudicotyledons</taxon>
        <taxon>Gunneridae</taxon>
        <taxon>Pentapetalae</taxon>
        <taxon>rosids</taxon>
        <taxon>fabids</taxon>
        <taxon>Cucurbitales</taxon>
        <taxon>Cucurbitaceae</taxon>
        <taxon>Cucurbiteae</taxon>
        <taxon>Cucurbita</taxon>
    </lineage>
</organism>
<keyword evidence="4" id="KW-1133">Transmembrane helix</keyword>
<feature type="repeat" description="PPR" evidence="2">
    <location>
        <begin position="341"/>
        <end position="376"/>
    </location>
</feature>
<feature type="repeat" description="PPR" evidence="2">
    <location>
        <begin position="200"/>
        <end position="234"/>
    </location>
</feature>
<dbReference type="AlphaFoldDB" id="A0AAV6N8E1"/>
<feature type="region of interest" description="Disordered" evidence="3">
    <location>
        <begin position="48"/>
        <end position="68"/>
    </location>
</feature>
<evidence type="ECO:0000313" key="6">
    <source>
        <dbReference type="Proteomes" id="UP000685013"/>
    </source>
</evidence>
<accession>A0AAV6N8E1</accession>
<gene>
    <name evidence="5" type="primary">PCMP-H32</name>
    <name evidence="5" type="ORF">SDJN03_12550</name>
</gene>
<dbReference type="InterPro" id="IPR046960">
    <property type="entry name" value="PPR_At4g14850-like_plant"/>
</dbReference>
<dbReference type="FunFam" id="1.25.40.10:FF:000351">
    <property type="entry name" value="Pentatricopeptide repeat-containing protein"/>
    <property type="match status" value="1"/>
</dbReference>
<feature type="repeat" description="PPR" evidence="2">
    <location>
        <begin position="444"/>
        <end position="478"/>
    </location>
</feature>
<feature type="repeat" description="PPR" evidence="2">
    <location>
        <begin position="130"/>
        <end position="164"/>
    </location>
</feature>
<feature type="transmembrane region" description="Helical" evidence="4">
    <location>
        <begin position="87"/>
        <end position="111"/>
    </location>
</feature>
<keyword evidence="4" id="KW-0812">Transmembrane</keyword>
<dbReference type="NCBIfam" id="TIGR00756">
    <property type="entry name" value="PPR"/>
    <property type="match status" value="5"/>
</dbReference>
<evidence type="ECO:0000256" key="3">
    <source>
        <dbReference type="SAM" id="MobiDB-lite"/>
    </source>
</evidence>
<dbReference type="PROSITE" id="PS51375">
    <property type="entry name" value="PPR"/>
    <property type="match status" value="4"/>
</dbReference>
<dbReference type="GO" id="GO:0009451">
    <property type="term" value="P:RNA modification"/>
    <property type="evidence" value="ECO:0007669"/>
    <property type="project" value="InterPro"/>
</dbReference>
<evidence type="ECO:0000313" key="5">
    <source>
        <dbReference type="EMBL" id="KAG6593074.1"/>
    </source>
</evidence>
<sequence>MEAEGNRYNPLRFFSLLLNLNSSVLRALDYGKLCFRSKDCHKSVRNARWSSNQESKTPRRTSDYREAGNKHQHGHLLSSLKCFLVAYSSHIATLLFSGVIFIHLSVSSIFFSTPSINNLRSSSANLMRRTVCIWNSLINGYVKNCVFHGAFHRFNEMQQCDIVPDDFTLSTLAKASSELRNVTVGKSIHGKIVRLGFIFDIVVANSLISMYFKYGECKESLKLFDEMPERNSGSWNVLLAGYASSNDCFYVKEAWDIVVRSMQIDGVKPDAFTISSLLPLCGNPIGELNYGKELHCYIVKNELDLDFGSNVHLGCGLIDMYSRDNKITASRHVFDQIKRRNIYVWTAMVRGYVQNKDPDKALILFQEMQMRDGILPNRISLISLLPACNSLAGLMNGKQIHGFAIRKGFNDDASLCNALIDMYSKCGSLEKARKVFESDSFHKDTISWTTLISAYGLHGQGKESIRLYNDMIKLGIKPDQIAVVGVLSACSRSGLIKEGLQLYSTAVQDYRVEPTAEICAVIVDMLGNMGELEQALNFIKTMPVEPGPSVWGALVSASIRYKDYKMLELAYRSLIELDPENPSNFISLSNLYASASRWDLVAELRHTMKERGLRKSPGCSWININTKTHCFHVADKSHPSSKLIYEVLDHVFGTMNEPISDDLEYWI</sequence>
<feature type="non-terminal residue" evidence="5">
    <location>
        <position position="1"/>
    </location>
</feature>
<dbReference type="Pfam" id="PF20431">
    <property type="entry name" value="E_motif"/>
    <property type="match status" value="1"/>
</dbReference>
<dbReference type="EMBL" id="JAGKQH010000008">
    <property type="protein sequence ID" value="KAG6593074.1"/>
    <property type="molecule type" value="Genomic_DNA"/>
</dbReference>